<reference evidence="8" key="2">
    <citation type="submission" date="2023-04" db="EMBL/GenBank/DDBJ databases">
        <authorList>
            <person name="Bruccoleri R.E."/>
            <person name="Oakeley E.J."/>
            <person name="Faust A.-M."/>
            <person name="Dessus-Babus S."/>
            <person name="Altorfer M."/>
            <person name="Burckhardt D."/>
            <person name="Oertli M."/>
            <person name="Naumann U."/>
            <person name="Petersen F."/>
            <person name="Wong J."/>
        </authorList>
    </citation>
    <scope>NUCLEOTIDE SEQUENCE</scope>
    <source>
        <strain evidence="8">GSM-AAB239-AS_SAM_17_03QT</strain>
        <tissue evidence="8">Leaf</tissue>
    </source>
</reference>
<evidence type="ECO:0000256" key="4">
    <source>
        <dbReference type="ARBA" id="ARBA00022737"/>
    </source>
</evidence>
<feature type="domain" description="Leucine-rich repeat-containing N-terminal plant-type" evidence="7">
    <location>
        <begin position="39"/>
        <end position="76"/>
    </location>
</feature>
<dbReference type="FunFam" id="3.80.10.10:FF:000041">
    <property type="entry name" value="LRR receptor-like serine/threonine-protein kinase ERECTA"/>
    <property type="match status" value="1"/>
</dbReference>
<dbReference type="InterPro" id="IPR001611">
    <property type="entry name" value="Leu-rich_rpt"/>
</dbReference>
<reference evidence="8" key="1">
    <citation type="journal article" date="2023" name="GigaByte">
        <title>Genome assembly of the bearded iris, Iris pallida Lam.</title>
        <authorList>
            <person name="Bruccoleri R.E."/>
            <person name="Oakeley E.J."/>
            <person name="Faust A.M.E."/>
            <person name="Altorfer M."/>
            <person name="Dessus-Babus S."/>
            <person name="Burckhardt D."/>
            <person name="Oertli M."/>
            <person name="Naumann U."/>
            <person name="Petersen F."/>
            <person name="Wong J."/>
        </authorList>
    </citation>
    <scope>NUCLEOTIDE SEQUENCE</scope>
    <source>
        <strain evidence="8">GSM-AAB239-AS_SAM_17_03QT</strain>
    </source>
</reference>
<dbReference type="InterPro" id="IPR051848">
    <property type="entry name" value="PGIP"/>
</dbReference>
<evidence type="ECO:0000313" key="9">
    <source>
        <dbReference type="EMBL" id="KAJ6850751.1"/>
    </source>
</evidence>
<comment type="subcellular location">
    <subcellularLocation>
        <location evidence="1">Cell envelope</location>
    </subcellularLocation>
</comment>
<dbReference type="PANTHER" id="PTHR48059">
    <property type="entry name" value="POLYGALACTURONASE INHIBITOR 1"/>
    <property type="match status" value="1"/>
</dbReference>
<evidence type="ECO:0000313" key="8">
    <source>
        <dbReference type="EMBL" id="KAJ6850750.1"/>
    </source>
</evidence>
<evidence type="ECO:0000259" key="7">
    <source>
        <dbReference type="Pfam" id="PF08263"/>
    </source>
</evidence>
<dbReference type="PANTHER" id="PTHR48059:SF23">
    <property type="entry name" value="LEUCINE-RICH REPEAT-CONTAINING N-TERMINAL PLANT-TYPE DOMAIN-CONTAINING PROTEIN"/>
    <property type="match status" value="1"/>
</dbReference>
<dbReference type="Pfam" id="PF08263">
    <property type="entry name" value="LRRNT_2"/>
    <property type="match status" value="1"/>
</dbReference>
<keyword evidence="3" id="KW-0732">Signal</keyword>
<sequence length="352" mass="38227">MHPPPSIFFASIHKMANAVIIAIIPLFLAFTSAYASCNKQDHAALLAFARSFPHNNLLDFWTNATDCCNWDYLRCDDTTGRVTDLEFSGFSDDPPAIAFNGSIPASIGDLSALESVSFAQMPGLVGALPSQLTKLKKLKLLSVQNTQISGTIPSFLSRLPSLEQLDLYKNKLVGTIPSSLGNLVNLSAISLYGNQLTGTIPASLFSRLSSGSVVTLDLTDNKLTGPVPRSFANVAFNNINLDNNQLTGDASFLFGKSKPAYQIILARNKFEFDLTNVEYPEKNLAYVDIGSNKNIYGSISSQVTQVPNLDTFIVSYNHLCGKIPTGGNLDKFPARFYEHNKCLCGTPLPPCK</sequence>
<keyword evidence="5" id="KW-0325">Glycoprotein</keyword>
<gene>
    <name evidence="8" type="ORF">M6B38_114660</name>
    <name evidence="9" type="ORF">M6B38_114665</name>
</gene>
<evidence type="ECO:0000256" key="2">
    <source>
        <dbReference type="ARBA" id="ARBA00022614"/>
    </source>
</evidence>
<dbReference type="SUPFAM" id="SSF52058">
    <property type="entry name" value="L domain-like"/>
    <property type="match status" value="1"/>
</dbReference>
<dbReference type="AlphaFoldDB" id="A0AAX6IBR2"/>
<keyword evidence="10" id="KW-1185">Reference proteome</keyword>
<keyword evidence="2" id="KW-0433">Leucine-rich repeat</keyword>
<dbReference type="Gene3D" id="3.80.10.10">
    <property type="entry name" value="Ribonuclease Inhibitor"/>
    <property type="match status" value="1"/>
</dbReference>
<name>A0AAX6IBR2_IRIPA</name>
<evidence type="ECO:0000313" key="10">
    <source>
        <dbReference type="Proteomes" id="UP001140949"/>
    </source>
</evidence>
<keyword evidence="4" id="KW-0677">Repeat</keyword>
<dbReference type="InterPro" id="IPR013210">
    <property type="entry name" value="LRR_N_plant-typ"/>
</dbReference>
<evidence type="ECO:0000256" key="1">
    <source>
        <dbReference type="ARBA" id="ARBA00004196"/>
    </source>
</evidence>
<comment type="similarity">
    <text evidence="6">Belongs to the polygalacturonase-inhibiting protein family.</text>
</comment>
<evidence type="ECO:0000256" key="6">
    <source>
        <dbReference type="ARBA" id="ARBA00038043"/>
    </source>
</evidence>
<organism evidence="8 10">
    <name type="scientific">Iris pallida</name>
    <name type="common">Sweet iris</name>
    <dbReference type="NCBI Taxonomy" id="29817"/>
    <lineage>
        <taxon>Eukaryota</taxon>
        <taxon>Viridiplantae</taxon>
        <taxon>Streptophyta</taxon>
        <taxon>Embryophyta</taxon>
        <taxon>Tracheophyta</taxon>
        <taxon>Spermatophyta</taxon>
        <taxon>Magnoliopsida</taxon>
        <taxon>Liliopsida</taxon>
        <taxon>Asparagales</taxon>
        <taxon>Iridaceae</taxon>
        <taxon>Iridoideae</taxon>
        <taxon>Irideae</taxon>
        <taxon>Iris</taxon>
    </lineage>
</organism>
<evidence type="ECO:0000256" key="5">
    <source>
        <dbReference type="ARBA" id="ARBA00023180"/>
    </source>
</evidence>
<evidence type="ECO:0000256" key="3">
    <source>
        <dbReference type="ARBA" id="ARBA00022729"/>
    </source>
</evidence>
<proteinExistence type="inferred from homology"/>
<comment type="caution">
    <text evidence="8">The sequence shown here is derived from an EMBL/GenBank/DDBJ whole genome shotgun (WGS) entry which is preliminary data.</text>
</comment>
<dbReference type="EMBL" id="JANAVB010002600">
    <property type="protein sequence ID" value="KAJ6850751.1"/>
    <property type="molecule type" value="Genomic_DNA"/>
</dbReference>
<accession>A0AAX6IBR2</accession>
<dbReference type="Proteomes" id="UP001140949">
    <property type="component" value="Unassembled WGS sequence"/>
</dbReference>
<dbReference type="Pfam" id="PF13855">
    <property type="entry name" value="LRR_8"/>
    <property type="match status" value="1"/>
</dbReference>
<dbReference type="EMBL" id="JANAVB010002600">
    <property type="protein sequence ID" value="KAJ6850750.1"/>
    <property type="molecule type" value="Genomic_DNA"/>
</dbReference>
<dbReference type="Pfam" id="PF00560">
    <property type="entry name" value="LRR_1"/>
    <property type="match status" value="1"/>
</dbReference>
<dbReference type="InterPro" id="IPR032675">
    <property type="entry name" value="LRR_dom_sf"/>
</dbReference>
<protein>
    <submittedName>
        <fullName evidence="8">Polygalacturonase inhibitor-like</fullName>
    </submittedName>
</protein>